<evidence type="ECO:0000313" key="3">
    <source>
        <dbReference type="Proteomes" id="UP000715965"/>
    </source>
</evidence>
<feature type="transmembrane region" description="Helical" evidence="1">
    <location>
        <begin position="139"/>
        <end position="167"/>
    </location>
</feature>
<dbReference type="EMBL" id="JADDOJ010000097">
    <property type="protein sequence ID" value="MBE7942411.1"/>
    <property type="molecule type" value="Genomic_DNA"/>
</dbReference>
<organism evidence="2 3">
    <name type="scientific">Ramlibacter aquaticus</name>
    <dbReference type="NCBI Taxonomy" id="2780094"/>
    <lineage>
        <taxon>Bacteria</taxon>
        <taxon>Pseudomonadati</taxon>
        <taxon>Pseudomonadota</taxon>
        <taxon>Betaproteobacteria</taxon>
        <taxon>Burkholderiales</taxon>
        <taxon>Comamonadaceae</taxon>
        <taxon>Ramlibacter</taxon>
    </lineage>
</organism>
<feature type="transmembrane region" description="Helical" evidence="1">
    <location>
        <begin position="188"/>
        <end position="213"/>
    </location>
</feature>
<evidence type="ECO:0000256" key="1">
    <source>
        <dbReference type="SAM" id="Phobius"/>
    </source>
</evidence>
<feature type="transmembrane region" description="Helical" evidence="1">
    <location>
        <begin position="52"/>
        <end position="73"/>
    </location>
</feature>
<keyword evidence="1" id="KW-1133">Transmembrane helix</keyword>
<evidence type="ECO:0008006" key="4">
    <source>
        <dbReference type="Google" id="ProtNLM"/>
    </source>
</evidence>
<name>A0ABR9SJ62_9BURK</name>
<accession>A0ABR9SJ62</accession>
<feature type="transmembrane region" description="Helical" evidence="1">
    <location>
        <begin position="94"/>
        <end position="119"/>
    </location>
</feature>
<protein>
    <recommendedName>
        <fullName evidence="4">DUF2189 domain-containing protein</fullName>
    </recommendedName>
</protein>
<keyword evidence="3" id="KW-1185">Reference proteome</keyword>
<evidence type="ECO:0000313" key="2">
    <source>
        <dbReference type="EMBL" id="MBE7942411.1"/>
    </source>
</evidence>
<reference evidence="2 3" key="1">
    <citation type="submission" date="2020-10" db="EMBL/GenBank/DDBJ databases">
        <title>Draft genome of Ramlibacter aquaticus LMG 30558.</title>
        <authorList>
            <person name="Props R."/>
        </authorList>
    </citation>
    <scope>NUCLEOTIDE SEQUENCE [LARGE SCALE GENOMIC DNA]</scope>
    <source>
        <strain evidence="2 3">LMG 30558</strain>
    </source>
</reference>
<proteinExistence type="predicted"/>
<keyword evidence="1" id="KW-0472">Membrane</keyword>
<dbReference type="Proteomes" id="UP000715965">
    <property type="component" value="Unassembled WGS sequence"/>
</dbReference>
<comment type="caution">
    <text evidence="2">The sequence shown here is derived from an EMBL/GenBank/DDBJ whole genome shotgun (WGS) entry which is preliminary data.</text>
</comment>
<feature type="transmembrane region" description="Helical" evidence="1">
    <location>
        <begin position="219"/>
        <end position="240"/>
    </location>
</feature>
<dbReference type="NCBIfam" id="NF041043">
    <property type="entry name" value="BPSS1780_fam"/>
    <property type="match status" value="1"/>
</dbReference>
<dbReference type="RefSeq" id="WP_193781965.1">
    <property type="nucleotide sequence ID" value="NZ_JADDOJ010000097.1"/>
</dbReference>
<keyword evidence="1" id="KW-0812">Transmembrane</keyword>
<feature type="transmembrane region" description="Helical" evidence="1">
    <location>
        <begin position="26"/>
        <end position="46"/>
    </location>
</feature>
<sequence length="266" mass="27937">MKLNILPARAGFAWFRLGIRTFMRQPLALTGLFFMYMAAASLLSLLPVVGSFLALAIVPAATLGLMAATREAAEGRFPTPRVMLSALRAGREQMRAMAVLGVAYAALSLLVLALVPVVVDLPPPAPGDAAETVFGPQMQGAMLLGMALYLPVSLLFWHAPALVYWHGVSPAKSLFFSFVACVRNVRAMLAYGLAWSALVFAVSLAVVLVSLALGSPGLAGSALVPAGVVFTALFTTSLWFTFRDSFVADEAAAPPPAGNDDGTPRA</sequence>
<dbReference type="InterPro" id="IPR047798">
    <property type="entry name" value="BPSS1780-like"/>
</dbReference>
<gene>
    <name evidence="2" type="ORF">IM725_17715</name>
</gene>